<keyword evidence="2 9" id="KW-0378">Hydrolase</keyword>
<comment type="similarity">
    <text evidence="1">Belongs to the glycosyl hydrolase 2 family.</text>
</comment>
<dbReference type="InterPro" id="IPR006104">
    <property type="entry name" value="Glyco_hydro_2_N"/>
</dbReference>
<proteinExistence type="inferred from homology"/>
<dbReference type="Gene3D" id="2.60.40.10">
    <property type="entry name" value="Immunoglobulins"/>
    <property type="match status" value="3"/>
</dbReference>
<evidence type="ECO:0000259" key="6">
    <source>
        <dbReference type="Pfam" id="PF02836"/>
    </source>
</evidence>
<dbReference type="SUPFAM" id="SSF49785">
    <property type="entry name" value="Galactose-binding domain-like"/>
    <property type="match status" value="1"/>
</dbReference>
<dbReference type="PRINTS" id="PR00132">
    <property type="entry name" value="GLHYDRLASE2"/>
</dbReference>
<dbReference type="InterPro" id="IPR006103">
    <property type="entry name" value="Glyco_hydro_2_cat"/>
</dbReference>
<dbReference type="InterPro" id="IPR006101">
    <property type="entry name" value="Glyco_hydro_2"/>
</dbReference>
<dbReference type="SUPFAM" id="SSF49303">
    <property type="entry name" value="beta-Galactosidase/glucuronidase domain"/>
    <property type="match status" value="1"/>
</dbReference>
<dbReference type="InterPro" id="IPR040605">
    <property type="entry name" value="Glyco_hydro2_dom5"/>
</dbReference>
<evidence type="ECO:0000313" key="9">
    <source>
        <dbReference type="EMBL" id="PKQ65010.1"/>
    </source>
</evidence>
<gene>
    <name evidence="9" type="ORF">BZG02_04010</name>
</gene>
<dbReference type="Pfam" id="PF02837">
    <property type="entry name" value="Glyco_hydro_2_N"/>
    <property type="match status" value="1"/>
</dbReference>
<dbReference type="InterPro" id="IPR006102">
    <property type="entry name" value="Ig-like_GH2"/>
</dbReference>
<feature type="domain" description="Glycoside hydrolase family 2 catalytic" evidence="6">
    <location>
        <begin position="320"/>
        <end position="481"/>
    </location>
</feature>
<dbReference type="InterPro" id="IPR036156">
    <property type="entry name" value="Beta-gal/glucu_dom_sf"/>
</dbReference>
<evidence type="ECO:0000259" key="5">
    <source>
        <dbReference type="Pfam" id="PF00703"/>
    </source>
</evidence>
<dbReference type="GO" id="GO:0005975">
    <property type="term" value="P:carbohydrate metabolic process"/>
    <property type="evidence" value="ECO:0007669"/>
    <property type="project" value="InterPro"/>
</dbReference>
<evidence type="ECO:0000256" key="3">
    <source>
        <dbReference type="ARBA" id="ARBA00023295"/>
    </source>
</evidence>
<evidence type="ECO:0000256" key="4">
    <source>
        <dbReference type="SAM" id="SignalP"/>
    </source>
</evidence>
<dbReference type="OrthoDB" id="9801077at2"/>
<dbReference type="Pfam" id="PF18565">
    <property type="entry name" value="Glyco_hydro2_C5"/>
    <property type="match status" value="1"/>
</dbReference>
<dbReference type="PANTHER" id="PTHR42732:SF1">
    <property type="entry name" value="BETA-MANNOSIDASE"/>
    <property type="match status" value="1"/>
</dbReference>
<dbReference type="EMBL" id="MVDD01000002">
    <property type="protein sequence ID" value="PKQ65010.1"/>
    <property type="molecule type" value="Genomic_DNA"/>
</dbReference>
<comment type="caution">
    <text evidence="9">The sequence shown here is derived from an EMBL/GenBank/DDBJ whole genome shotgun (WGS) entry which is preliminary data.</text>
</comment>
<evidence type="ECO:0000313" key="10">
    <source>
        <dbReference type="Proteomes" id="UP000233535"/>
    </source>
</evidence>
<feature type="domain" description="Glycosyl hydrolases family 2 sugar binding" evidence="7">
    <location>
        <begin position="95"/>
        <end position="193"/>
    </location>
</feature>
<dbReference type="Pfam" id="PF00703">
    <property type="entry name" value="Glyco_hydro_2"/>
    <property type="match status" value="1"/>
</dbReference>
<dbReference type="InterPro" id="IPR008979">
    <property type="entry name" value="Galactose-bd-like_sf"/>
</dbReference>
<dbReference type="Gene3D" id="3.20.20.80">
    <property type="entry name" value="Glycosidases"/>
    <property type="match status" value="1"/>
</dbReference>
<dbReference type="SUPFAM" id="SSF51445">
    <property type="entry name" value="(Trans)glycosidases"/>
    <property type="match status" value="1"/>
</dbReference>
<dbReference type="PANTHER" id="PTHR42732">
    <property type="entry name" value="BETA-GALACTOSIDASE"/>
    <property type="match status" value="1"/>
</dbReference>
<evidence type="ECO:0000259" key="8">
    <source>
        <dbReference type="Pfam" id="PF18565"/>
    </source>
</evidence>
<feature type="signal peptide" evidence="4">
    <location>
        <begin position="1"/>
        <end position="20"/>
    </location>
</feature>
<feature type="domain" description="Glycoside hydrolase family 2 immunoglobulin-like beta-sandwich" evidence="5">
    <location>
        <begin position="209"/>
        <end position="314"/>
    </location>
</feature>
<keyword evidence="10" id="KW-1185">Reference proteome</keyword>
<accession>A0A2N3I3W5</accession>
<dbReference type="RefSeq" id="WP_101260115.1">
    <property type="nucleotide sequence ID" value="NZ_MVDD01000002.1"/>
</dbReference>
<organism evidence="9 10">
    <name type="scientific">Labilibaculum filiforme</name>
    <dbReference type="NCBI Taxonomy" id="1940526"/>
    <lineage>
        <taxon>Bacteria</taxon>
        <taxon>Pseudomonadati</taxon>
        <taxon>Bacteroidota</taxon>
        <taxon>Bacteroidia</taxon>
        <taxon>Marinilabiliales</taxon>
        <taxon>Marinifilaceae</taxon>
        <taxon>Labilibaculum</taxon>
    </lineage>
</organism>
<dbReference type="InterPro" id="IPR051913">
    <property type="entry name" value="GH2_Domain-Containing"/>
</dbReference>
<dbReference type="InterPro" id="IPR017853">
    <property type="entry name" value="GH"/>
</dbReference>
<dbReference type="GO" id="GO:0004553">
    <property type="term" value="F:hydrolase activity, hydrolyzing O-glycosyl compounds"/>
    <property type="evidence" value="ECO:0007669"/>
    <property type="project" value="InterPro"/>
</dbReference>
<evidence type="ECO:0000259" key="7">
    <source>
        <dbReference type="Pfam" id="PF02837"/>
    </source>
</evidence>
<reference evidence="9 10" key="1">
    <citation type="journal article" date="2017" name="Front. Microbiol.">
        <title>Labilibaculum manganireducens gen. nov., sp. nov. and Labilibaculum filiforme sp. nov., Novel Bacteroidetes Isolated from Subsurface Sediments of the Baltic Sea.</title>
        <authorList>
            <person name="Vandieken V."/>
            <person name="Marshall I.P."/>
            <person name="Niemann H."/>
            <person name="Engelen B."/>
            <person name="Cypionka H."/>
        </authorList>
    </citation>
    <scope>NUCLEOTIDE SEQUENCE [LARGE SCALE GENOMIC DNA]</scope>
    <source>
        <strain evidence="9 10">59.16B</strain>
    </source>
</reference>
<dbReference type="Proteomes" id="UP000233535">
    <property type="component" value="Unassembled WGS sequence"/>
</dbReference>
<dbReference type="InterPro" id="IPR013783">
    <property type="entry name" value="Ig-like_fold"/>
</dbReference>
<feature type="domain" description="Glycoside hydrolase family 2" evidence="8">
    <location>
        <begin position="665"/>
        <end position="753"/>
    </location>
</feature>
<feature type="chain" id="PRO_5015001405" evidence="4">
    <location>
        <begin position="21"/>
        <end position="952"/>
    </location>
</feature>
<name>A0A2N3I3W5_9BACT</name>
<dbReference type="AlphaFoldDB" id="A0A2N3I3W5"/>
<dbReference type="Pfam" id="PF02836">
    <property type="entry name" value="Glyco_hydro_2_C"/>
    <property type="match status" value="1"/>
</dbReference>
<sequence>MKIKVLLIGLLLAFGTLSMANSLEAYPKKNRTKQNINLDWKFSKMSKLEKPTATDFDDSKWEEVCLPHNPDPVSIWLDSVSDRWEQKNYLRDFNWYRKKLMITIQKDEKAFIEFEGVHSATDLYVNGKFVGRFEVNGYVPHHFDITDFVNSGKENTIAILADHSFNPTISPDPYETDYLKWGGIYRDVYLVKTNKLHVNYNWEAFDAGVHITTPGVKKNNGTVSVKTTVVNEYDKQVDCRIETMLLDADGYLVKKLNSNSKLKAGQSKTFRQTSEIVDNYRLWSTDDPYLYRVVSVIYMDNKAVDFVENKFGFRSVELVDGEGLLLNGKPFFMTGVNRHQSYPHIGDAVPNSMHYEAALRYKQAGINAIRLSHYPQDNSFIEACDELGILLYEEPSTWIRWKEGEWMDKLEQSLRIMVRNHRNHPSIIIWGAGINHRGPVPQLNNAAKEEDPFRLTASASAPWNGIKNAGVTDIYATMDYRRTDFPEGDFCMVMEHGYSHNGLAQQHHISRYKKRKNNIGALLWVGADYNRLQPKPETYDFITEYGLQTAYRIPRPAYYWYKSELTATPYIHIADESVYKNRKIHIYSNATEVALYADDKLVAIQKADNDPLRLWNAHPSFTFNYNWKNEKLTAKALSFGKVIATHSRTKITEAYALKLAVDNPNRLLKAGGSDLKMIRAYVVDKNGETLVDADLKIHFETKGAGSILYKQKHFVQNMQTYHGVATVYLKGTKEAGEIKINAISGKLKSETLTLKTEAYQADELLASAKPIFDYPTYKTDIQTEDQLEQFGWNIVNGGDSTKCEFKAGNCTFVIKAESDLNWRKGTYTILGDLAFMACDGVFVEKGQLTLTINNLPKGEYQLKSYHHSFQDVQKLFPYTMKVELNDGNGVFEYVSDDASVQIMDGKDIGERSPISVTNYIKSDGISPVVIKFETNKKDAQTWLNGLEFKQIK</sequence>
<protein>
    <submittedName>
        <fullName evidence="9">Glycosyl hydrolase</fullName>
    </submittedName>
</protein>
<evidence type="ECO:0000256" key="1">
    <source>
        <dbReference type="ARBA" id="ARBA00007401"/>
    </source>
</evidence>
<keyword evidence="3" id="KW-0326">Glycosidase</keyword>
<dbReference type="Gene3D" id="2.60.120.260">
    <property type="entry name" value="Galactose-binding domain-like"/>
    <property type="match status" value="1"/>
</dbReference>
<keyword evidence="4" id="KW-0732">Signal</keyword>
<evidence type="ECO:0000256" key="2">
    <source>
        <dbReference type="ARBA" id="ARBA00022801"/>
    </source>
</evidence>